<dbReference type="EMBL" id="CP133621">
    <property type="protein sequence ID" value="WMV49641.1"/>
    <property type="molecule type" value="Genomic_DNA"/>
</dbReference>
<gene>
    <name evidence="1" type="ORF">MTR67_043026</name>
</gene>
<evidence type="ECO:0000313" key="1">
    <source>
        <dbReference type="EMBL" id="WMV49641.1"/>
    </source>
</evidence>
<dbReference type="AlphaFoldDB" id="A0AAF0UQJ8"/>
<organism evidence="1 2">
    <name type="scientific">Solanum verrucosum</name>
    <dbReference type="NCBI Taxonomy" id="315347"/>
    <lineage>
        <taxon>Eukaryota</taxon>
        <taxon>Viridiplantae</taxon>
        <taxon>Streptophyta</taxon>
        <taxon>Embryophyta</taxon>
        <taxon>Tracheophyta</taxon>
        <taxon>Spermatophyta</taxon>
        <taxon>Magnoliopsida</taxon>
        <taxon>eudicotyledons</taxon>
        <taxon>Gunneridae</taxon>
        <taxon>Pentapetalae</taxon>
        <taxon>asterids</taxon>
        <taxon>lamiids</taxon>
        <taxon>Solanales</taxon>
        <taxon>Solanaceae</taxon>
        <taxon>Solanoideae</taxon>
        <taxon>Solaneae</taxon>
        <taxon>Solanum</taxon>
    </lineage>
</organism>
<dbReference type="Proteomes" id="UP001234989">
    <property type="component" value="Chromosome 10"/>
</dbReference>
<proteinExistence type="predicted"/>
<sequence>MFMQKDYDMSVIYHLDKVNVVADTLSKLSMNSVSHIEDDKKEIVCDLHMFVHLGVSLIDFKNGGVIVQNGSKSSLVSGVKTK</sequence>
<protein>
    <submittedName>
        <fullName evidence="1">Uncharacterized protein</fullName>
    </submittedName>
</protein>
<name>A0AAF0UQJ8_SOLVR</name>
<reference evidence="1" key="1">
    <citation type="submission" date="2023-08" db="EMBL/GenBank/DDBJ databases">
        <title>A de novo genome assembly of Solanum verrucosum Schlechtendal, a Mexican diploid species geographically isolated from the other diploid A-genome species in potato relatives.</title>
        <authorList>
            <person name="Hosaka K."/>
        </authorList>
    </citation>
    <scope>NUCLEOTIDE SEQUENCE</scope>
    <source>
        <tissue evidence="1">Young leaves</tissue>
    </source>
</reference>
<accession>A0AAF0UQJ8</accession>
<keyword evidence="2" id="KW-1185">Reference proteome</keyword>
<evidence type="ECO:0000313" key="2">
    <source>
        <dbReference type="Proteomes" id="UP001234989"/>
    </source>
</evidence>